<dbReference type="SUPFAM" id="SSF56672">
    <property type="entry name" value="DNA/RNA polymerases"/>
    <property type="match status" value="1"/>
</dbReference>
<dbReference type="Proteomes" id="UP000735302">
    <property type="component" value="Unassembled WGS sequence"/>
</dbReference>
<organism evidence="1 2">
    <name type="scientific">Plakobranchus ocellatus</name>
    <dbReference type="NCBI Taxonomy" id="259542"/>
    <lineage>
        <taxon>Eukaryota</taxon>
        <taxon>Metazoa</taxon>
        <taxon>Spiralia</taxon>
        <taxon>Lophotrochozoa</taxon>
        <taxon>Mollusca</taxon>
        <taxon>Gastropoda</taxon>
        <taxon>Heterobranchia</taxon>
        <taxon>Euthyneura</taxon>
        <taxon>Panpulmonata</taxon>
        <taxon>Sacoglossa</taxon>
        <taxon>Placobranchoidea</taxon>
        <taxon>Plakobranchidae</taxon>
        <taxon>Plakobranchus</taxon>
    </lineage>
</organism>
<name>A0AAV4D2U1_9GAST</name>
<dbReference type="InterPro" id="IPR043502">
    <property type="entry name" value="DNA/RNA_pol_sf"/>
</dbReference>
<evidence type="ECO:0000313" key="2">
    <source>
        <dbReference type="Proteomes" id="UP000735302"/>
    </source>
</evidence>
<dbReference type="InterPro" id="IPR043128">
    <property type="entry name" value="Rev_trsase/Diguanyl_cyclase"/>
</dbReference>
<keyword evidence="2" id="KW-1185">Reference proteome</keyword>
<comment type="caution">
    <text evidence="1">The sequence shown here is derived from an EMBL/GenBank/DDBJ whole genome shotgun (WGS) entry which is preliminary data.</text>
</comment>
<dbReference type="AlphaFoldDB" id="A0AAV4D2U1"/>
<gene>
    <name evidence="1" type="ORF">PoB_006486800</name>
</gene>
<dbReference type="EMBL" id="BLXT01007309">
    <property type="protein sequence ID" value="GFO38363.1"/>
    <property type="molecule type" value="Genomic_DNA"/>
</dbReference>
<protein>
    <submittedName>
        <fullName evidence="1">Zinc finger protein</fullName>
    </submittedName>
</protein>
<accession>A0AAV4D2U1</accession>
<reference evidence="1 2" key="1">
    <citation type="journal article" date="2021" name="Elife">
        <title>Chloroplast acquisition without the gene transfer in kleptoplastic sea slugs, Plakobranchus ocellatus.</title>
        <authorList>
            <person name="Maeda T."/>
            <person name="Takahashi S."/>
            <person name="Yoshida T."/>
            <person name="Shimamura S."/>
            <person name="Takaki Y."/>
            <person name="Nagai Y."/>
            <person name="Toyoda A."/>
            <person name="Suzuki Y."/>
            <person name="Arimoto A."/>
            <person name="Ishii H."/>
            <person name="Satoh N."/>
            <person name="Nishiyama T."/>
            <person name="Hasebe M."/>
            <person name="Maruyama T."/>
            <person name="Minagawa J."/>
            <person name="Obokata J."/>
            <person name="Shigenobu S."/>
        </authorList>
    </citation>
    <scope>NUCLEOTIDE SEQUENCE [LARGE SCALE GENOMIC DNA]</scope>
</reference>
<dbReference type="Gene3D" id="3.30.70.270">
    <property type="match status" value="1"/>
</dbReference>
<sequence>MQWKGPFDVLMAFNANDMRINVNGKRKTFNANLLKSYITRDIVSDETPAGEKHVRTLRELFRWLHRANFTMRPTKCVLGARTIDFPGHRLGKGAIRLQNENIEKV</sequence>
<proteinExistence type="predicted"/>
<evidence type="ECO:0000313" key="1">
    <source>
        <dbReference type="EMBL" id="GFO38363.1"/>
    </source>
</evidence>